<accession>A0A1J5RVW5</accession>
<protein>
    <submittedName>
        <fullName evidence="2">Uncharacterized protein</fullName>
    </submittedName>
</protein>
<comment type="caution">
    <text evidence="2">The sequence shown here is derived from an EMBL/GenBank/DDBJ whole genome shotgun (WGS) entry which is preliminary data.</text>
</comment>
<dbReference type="AlphaFoldDB" id="A0A1J5RVW5"/>
<evidence type="ECO:0000256" key="1">
    <source>
        <dbReference type="SAM" id="Phobius"/>
    </source>
</evidence>
<evidence type="ECO:0000313" key="2">
    <source>
        <dbReference type="EMBL" id="OIQ93619.1"/>
    </source>
</evidence>
<name>A0A1J5RVW5_9ZZZZ</name>
<keyword evidence="1" id="KW-1133">Transmembrane helix</keyword>
<keyword evidence="1" id="KW-0472">Membrane</keyword>
<dbReference type="EMBL" id="MLJW01000204">
    <property type="protein sequence ID" value="OIQ93619.1"/>
    <property type="molecule type" value="Genomic_DNA"/>
</dbReference>
<feature type="transmembrane region" description="Helical" evidence="1">
    <location>
        <begin position="75"/>
        <end position="96"/>
    </location>
</feature>
<sequence>MIPMILLGMTLVGLLCVLAYRLATYALPFMLGLAVARFAYATGAGLIGAGIVGFVAGTASFGLLRLLFCRLRAPILRGLVALIFVIPAVIAGYQLVNGVTRDVVPSEIWRQIFCGMGGLVVGLSTLARLAPPADIGTGKTNIPHTIW</sequence>
<gene>
    <name evidence="2" type="ORF">GALL_244670</name>
</gene>
<feature type="transmembrane region" description="Helical" evidence="1">
    <location>
        <begin position="43"/>
        <end position="68"/>
    </location>
</feature>
<feature type="transmembrane region" description="Helical" evidence="1">
    <location>
        <begin position="108"/>
        <end position="130"/>
    </location>
</feature>
<organism evidence="2">
    <name type="scientific">mine drainage metagenome</name>
    <dbReference type="NCBI Taxonomy" id="410659"/>
    <lineage>
        <taxon>unclassified sequences</taxon>
        <taxon>metagenomes</taxon>
        <taxon>ecological metagenomes</taxon>
    </lineage>
</organism>
<reference evidence="2" key="1">
    <citation type="submission" date="2016-10" db="EMBL/GenBank/DDBJ databases">
        <title>Sequence of Gallionella enrichment culture.</title>
        <authorList>
            <person name="Poehlein A."/>
            <person name="Muehling M."/>
            <person name="Daniel R."/>
        </authorList>
    </citation>
    <scope>NUCLEOTIDE SEQUENCE</scope>
</reference>
<keyword evidence="1" id="KW-0812">Transmembrane</keyword>
<proteinExistence type="predicted"/>